<dbReference type="Pfam" id="PF00126">
    <property type="entry name" value="HTH_1"/>
    <property type="match status" value="1"/>
</dbReference>
<dbReference type="FunFam" id="1.10.10.10:FF:000001">
    <property type="entry name" value="LysR family transcriptional regulator"/>
    <property type="match status" value="1"/>
</dbReference>
<dbReference type="Gene3D" id="1.10.10.10">
    <property type="entry name" value="Winged helix-like DNA-binding domain superfamily/Winged helix DNA-binding domain"/>
    <property type="match status" value="1"/>
</dbReference>
<dbReference type="Pfam" id="PF03466">
    <property type="entry name" value="LysR_substrate"/>
    <property type="match status" value="1"/>
</dbReference>
<dbReference type="CDD" id="cd08422">
    <property type="entry name" value="PBP2_CrgA_like"/>
    <property type="match status" value="1"/>
</dbReference>
<dbReference type="GO" id="GO:0003677">
    <property type="term" value="F:DNA binding"/>
    <property type="evidence" value="ECO:0007669"/>
    <property type="project" value="UniProtKB-KW"/>
</dbReference>
<evidence type="ECO:0000256" key="4">
    <source>
        <dbReference type="ARBA" id="ARBA00023163"/>
    </source>
</evidence>
<gene>
    <name evidence="6" type="ORF">BFC18_12200</name>
</gene>
<sequence length="293" mass="32813">MDSFEGVVEFIAVAETRGFSAAARQLGCSTSHVSRQLARLEERLGCVLLSRTTRLVSLTDSGEVYYQQVKELLTGLQQANEMVNLQQINLTGTLRVSAAGGFAEHYVAPALMRFTEAHPGLSIEMDFNSRMVNFVEDGIDFAIRYGELTDSSLIARKLVNRPMMAVAASHYLARCGEPEQPGDLKKHSCIISNNDTWKFQRNDVVETIKVKGRWRSNNANAVLQACEQGLGIAYMPASTFSAAVDCGRLQPVLKPWWGKGAGSWIVYQNRRFMPLRTRMAIDYLVDYFADWRE</sequence>
<dbReference type="InterPro" id="IPR058163">
    <property type="entry name" value="LysR-type_TF_proteobact-type"/>
</dbReference>
<keyword evidence="7" id="KW-1185">Reference proteome</keyword>
<keyword evidence="3" id="KW-0238">DNA-binding</keyword>
<dbReference type="PROSITE" id="PS50931">
    <property type="entry name" value="HTH_LYSR"/>
    <property type="match status" value="1"/>
</dbReference>
<dbReference type="PANTHER" id="PTHR30537:SF5">
    <property type="entry name" value="HTH-TYPE TRANSCRIPTIONAL ACTIVATOR TTDR-RELATED"/>
    <property type="match status" value="1"/>
</dbReference>
<dbReference type="Gene3D" id="3.40.190.290">
    <property type="match status" value="1"/>
</dbReference>
<evidence type="ECO:0000313" key="7">
    <source>
        <dbReference type="Proteomes" id="UP000175691"/>
    </source>
</evidence>
<evidence type="ECO:0000313" key="6">
    <source>
        <dbReference type="EMBL" id="OFC70518.1"/>
    </source>
</evidence>
<dbReference type="Proteomes" id="UP000175691">
    <property type="component" value="Unassembled WGS sequence"/>
</dbReference>
<dbReference type="GO" id="GO:0003700">
    <property type="term" value="F:DNA-binding transcription factor activity"/>
    <property type="evidence" value="ECO:0007669"/>
    <property type="project" value="InterPro"/>
</dbReference>
<dbReference type="InterPro" id="IPR036388">
    <property type="entry name" value="WH-like_DNA-bd_sf"/>
</dbReference>
<dbReference type="EMBL" id="MDHN01000028">
    <property type="protein sequence ID" value="OFC70518.1"/>
    <property type="molecule type" value="Genomic_DNA"/>
</dbReference>
<keyword evidence="4" id="KW-0804">Transcription</keyword>
<feature type="domain" description="HTH lysR-type" evidence="5">
    <location>
        <begin position="10"/>
        <end position="59"/>
    </location>
</feature>
<dbReference type="InterPro" id="IPR005119">
    <property type="entry name" value="LysR_subst-bd"/>
</dbReference>
<dbReference type="RefSeq" id="WP_070125590.1">
    <property type="nucleotide sequence ID" value="NZ_MDHN01000028.1"/>
</dbReference>
<protein>
    <submittedName>
        <fullName evidence="6">LysR family transcriptional regulator</fullName>
    </submittedName>
</protein>
<organism evidence="6 7">
    <name type="scientific">Alteromonas confluentis</name>
    <dbReference type="NCBI Taxonomy" id="1656094"/>
    <lineage>
        <taxon>Bacteria</taxon>
        <taxon>Pseudomonadati</taxon>
        <taxon>Pseudomonadota</taxon>
        <taxon>Gammaproteobacteria</taxon>
        <taxon>Alteromonadales</taxon>
        <taxon>Alteromonadaceae</taxon>
        <taxon>Alteromonas/Salinimonas group</taxon>
        <taxon>Alteromonas</taxon>
    </lineage>
</organism>
<name>A0A1E7ZAG3_9ALTE</name>
<evidence type="ECO:0000259" key="5">
    <source>
        <dbReference type="PROSITE" id="PS50931"/>
    </source>
</evidence>
<dbReference type="SUPFAM" id="SSF46785">
    <property type="entry name" value="Winged helix' DNA-binding domain"/>
    <property type="match status" value="1"/>
</dbReference>
<dbReference type="SUPFAM" id="SSF53850">
    <property type="entry name" value="Periplasmic binding protein-like II"/>
    <property type="match status" value="1"/>
</dbReference>
<evidence type="ECO:0000256" key="2">
    <source>
        <dbReference type="ARBA" id="ARBA00023015"/>
    </source>
</evidence>
<proteinExistence type="inferred from homology"/>
<comment type="similarity">
    <text evidence="1">Belongs to the LysR transcriptional regulatory family.</text>
</comment>
<keyword evidence="2" id="KW-0805">Transcription regulation</keyword>
<reference evidence="6 7" key="1">
    <citation type="submission" date="2016-08" db="EMBL/GenBank/DDBJ databases">
        <authorList>
            <person name="Seilhamer J.J."/>
        </authorList>
    </citation>
    <scope>NUCLEOTIDE SEQUENCE [LARGE SCALE GENOMIC DNA]</scope>
    <source>
        <strain evidence="6 7">KCTC 42603</strain>
    </source>
</reference>
<dbReference type="InterPro" id="IPR000847">
    <property type="entry name" value="LysR_HTH_N"/>
</dbReference>
<evidence type="ECO:0000256" key="3">
    <source>
        <dbReference type="ARBA" id="ARBA00023125"/>
    </source>
</evidence>
<dbReference type="OrthoDB" id="9786526at2"/>
<comment type="caution">
    <text evidence="6">The sequence shown here is derived from an EMBL/GenBank/DDBJ whole genome shotgun (WGS) entry which is preliminary data.</text>
</comment>
<accession>A0A1E7ZAG3</accession>
<evidence type="ECO:0000256" key="1">
    <source>
        <dbReference type="ARBA" id="ARBA00009437"/>
    </source>
</evidence>
<dbReference type="PANTHER" id="PTHR30537">
    <property type="entry name" value="HTH-TYPE TRANSCRIPTIONAL REGULATOR"/>
    <property type="match status" value="1"/>
</dbReference>
<dbReference type="AlphaFoldDB" id="A0A1E7ZAG3"/>
<dbReference type="InterPro" id="IPR036390">
    <property type="entry name" value="WH_DNA-bd_sf"/>
</dbReference>
<dbReference type="STRING" id="1656094.BFC18_12200"/>